<keyword evidence="1" id="KW-1185">Reference proteome</keyword>
<name>A0AC58TTI9_TOBAC</name>
<accession>A0AC58TTI9</accession>
<reference evidence="1" key="1">
    <citation type="journal article" date="2014" name="Nat. Commun.">
        <title>The tobacco genome sequence and its comparison with those of tomato and potato.</title>
        <authorList>
            <person name="Sierro N."/>
            <person name="Battey J.N."/>
            <person name="Ouadi S."/>
            <person name="Bakaher N."/>
            <person name="Bovet L."/>
            <person name="Willig A."/>
            <person name="Goepfert S."/>
            <person name="Peitsch M.C."/>
            <person name="Ivanov N.V."/>
        </authorList>
    </citation>
    <scope>NUCLEOTIDE SEQUENCE [LARGE SCALE GENOMIC DNA]</scope>
</reference>
<organism evidence="1 2">
    <name type="scientific">Nicotiana tabacum</name>
    <name type="common">Common tobacco</name>
    <dbReference type="NCBI Taxonomy" id="4097"/>
    <lineage>
        <taxon>Eukaryota</taxon>
        <taxon>Viridiplantae</taxon>
        <taxon>Streptophyta</taxon>
        <taxon>Embryophyta</taxon>
        <taxon>Tracheophyta</taxon>
        <taxon>Spermatophyta</taxon>
        <taxon>Magnoliopsida</taxon>
        <taxon>eudicotyledons</taxon>
        <taxon>Gunneridae</taxon>
        <taxon>Pentapetalae</taxon>
        <taxon>asterids</taxon>
        <taxon>lamiids</taxon>
        <taxon>Solanales</taxon>
        <taxon>Solanaceae</taxon>
        <taxon>Nicotianoideae</taxon>
        <taxon>Nicotianeae</taxon>
        <taxon>Nicotiana</taxon>
    </lineage>
</organism>
<evidence type="ECO:0000313" key="1">
    <source>
        <dbReference type="Proteomes" id="UP000790787"/>
    </source>
</evidence>
<dbReference type="Proteomes" id="UP000790787">
    <property type="component" value="Chromosome 3"/>
</dbReference>
<sequence length="504" mass="59879">MNTTAITLIPKSTHAATVGDYRPISCCNVVYKIISKMLCKRLKLMLPEIISQNQSVFVAGRTIVQNILICQDLVRLYNRKNTTKSCLIKVDLKKAYDSIEWDFVKEMLHSLNFPTKFIGWIMECITTTSYCINLNGDSYRNIKGRRGPRQGDPISPLLFVIYDMILFCKGEYNFAMLMLRRLMTFSNTSGMTVNAEKSNIFCANMNKKEMNYLWDGRVITNKPSLVAWDTVCRPKKEGGLGIHECIVWNEATIAKYAWNIEQKCDTLWVRWVNHVYIKGKDWWQYKPPQDCTWYWKKICDIKEKFKDGFEQRGWKAKNKQYTIKDGYNWRRGEAIKWPYARWIWNRLNVPKHCFIGWAIMKKRLLTRDRLNLIGVSQEKTCLLCERADETIQHLFFECKYSRRLLEYLCKWLKIKINNADQNNIWRKIGRCIKGRICRNFVASIITTIMYGIWRARNEALWNKAVPIPEKVWQGIKEDNKYRVQEIKDSRKNRKEKEWINTLYR</sequence>
<dbReference type="RefSeq" id="XP_075100539.1">
    <property type="nucleotide sequence ID" value="XM_075244438.1"/>
</dbReference>
<evidence type="ECO:0000313" key="2">
    <source>
        <dbReference type="RefSeq" id="XP_075100539.1"/>
    </source>
</evidence>
<gene>
    <name evidence="2" type="primary">LOC142176510</name>
</gene>
<protein>
    <submittedName>
        <fullName evidence="2">Uncharacterized protein LOC142176510</fullName>
    </submittedName>
</protein>
<reference evidence="2" key="2">
    <citation type="submission" date="2025-08" db="UniProtKB">
        <authorList>
            <consortium name="RefSeq"/>
        </authorList>
    </citation>
    <scope>IDENTIFICATION</scope>
    <source>
        <tissue evidence="2">Leaf</tissue>
    </source>
</reference>
<proteinExistence type="predicted"/>